<keyword evidence="16" id="KW-0472">Membrane</keyword>
<keyword evidence="14" id="KW-0482">Metalloprotease</keyword>
<comment type="subcellular location">
    <subcellularLocation>
        <location evidence="2">Mitochondrion inner membrane</location>
        <topology evidence="2">Single-pass membrane protein</topology>
        <orientation evidence="2">Intermembrane side</orientation>
    </subcellularLocation>
</comment>
<evidence type="ECO:0000256" key="11">
    <source>
        <dbReference type="ARBA" id="ARBA00022840"/>
    </source>
</evidence>
<gene>
    <name evidence="20" type="ORF">CDL15_Pgr023036</name>
</gene>
<sequence length="856" mass="93717">MTVLQASLLCKASMALISSSSSSYCLCPYSSSPWKHRYHFLPPCRSRSASLSFSSNPSTSRSPRFRSRARISPFRCTLHSDNLNLDSESATSPSEPVIDELNGEVTGSCERELGVEAEGGEVLKIEAVEGEYGELGADSGENLVESRVEDGSLVENEASKSKIPVMVFLTGVWAVLKRGYERLLAADWLSWLPFWRQEKRLERLIAEADANPKDAAKQSALLAELNKHSPESVIKRFEQRDHTVDSRGVAEYLRALVVTNAIAEYLPDEQTGKTSSLPTLLQELKQRASGNMDEPFLNPGISEKQPLHVVMVDPKVSNKSRFAQELISTILFTIAVGLVWVMGAAALQKYIGSLGGIGASGVGSSSSYTPKELNKEVMPEKNVKTFKDVKGCDDAKQELEEVVEYLKNPGKFTRLGGKLPKGILLTGSPGTGKTLLAKAIAGEAGVPFFYRAGSEFEEMFVGVGARRVRSLFQAAKKKAPCIIFIDEIDAVGSTRKQWEGHTKKTLHQLLVEMDGFEQNEVYLYSVNCSCVLFQLILLCLGFQGIILMGATNFPDILDPALTRPGRFDRHIVVPNPDVKGRQEILELYLQDKPLADDVDVKAIARGTPGFNGADLANLVNIAAIKAAVDGADKLASTQLEFAKDRIIMGTERKTMFISEESKKLTAYHESGHAIVAFNTDGAHPIHKATIMPRGSALGMVTQLPSSDETSVSKKQLLARLDVCMGGRVAEELIFGLDHVTTGASSDLQTATELAQYMVSNCGMSNAIGPIHIKERPSAEMQSRIDAEVVKLLRDAYDRVKALLRKHEKALHALANALLEYETLSAEEIKRILHPYREGSMSEQQEQEEEAGDLVLA</sequence>
<accession>A0A218X3X4</accession>
<dbReference type="PANTHER" id="PTHR23076">
    <property type="entry name" value="METALLOPROTEASE M41 FTSH"/>
    <property type="match status" value="1"/>
</dbReference>
<evidence type="ECO:0000256" key="12">
    <source>
        <dbReference type="ARBA" id="ARBA00022946"/>
    </source>
</evidence>
<evidence type="ECO:0000313" key="21">
    <source>
        <dbReference type="Proteomes" id="UP000197138"/>
    </source>
</evidence>
<organism evidence="20 21">
    <name type="scientific">Punica granatum</name>
    <name type="common">Pomegranate</name>
    <dbReference type="NCBI Taxonomy" id="22663"/>
    <lineage>
        <taxon>Eukaryota</taxon>
        <taxon>Viridiplantae</taxon>
        <taxon>Streptophyta</taxon>
        <taxon>Embryophyta</taxon>
        <taxon>Tracheophyta</taxon>
        <taxon>Spermatophyta</taxon>
        <taxon>Magnoliopsida</taxon>
        <taxon>eudicotyledons</taxon>
        <taxon>Gunneridae</taxon>
        <taxon>Pentapetalae</taxon>
        <taxon>rosids</taxon>
        <taxon>malvids</taxon>
        <taxon>Myrtales</taxon>
        <taxon>Lythraceae</taxon>
        <taxon>Punica</taxon>
    </lineage>
</organism>
<keyword evidence="6" id="KW-0812">Transmembrane</keyword>
<dbReference type="Pfam" id="PF00004">
    <property type="entry name" value="AAA"/>
    <property type="match status" value="1"/>
</dbReference>
<dbReference type="InterPro" id="IPR037219">
    <property type="entry name" value="Peptidase_M41-like"/>
</dbReference>
<dbReference type="SUPFAM" id="SSF52540">
    <property type="entry name" value="P-loop containing nucleoside triphosphate hydrolases"/>
    <property type="match status" value="1"/>
</dbReference>
<evidence type="ECO:0000256" key="5">
    <source>
        <dbReference type="ARBA" id="ARBA00022670"/>
    </source>
</evidence>
<dbReference type="Proteomes" id="UP000197138">
    <property type="component" value="Unassembled WGS sequence"/>
</dbReference>
<dbReference type="GO" id="GO:0004176">
    <property type="term" value="F:ATP-dependent peptidase activity"/>
    <property type="evidence" value="ECO:0007669"/>
    <property type="project" value="InterPro"/>
</dbReference>
<feature type="region of interest" description="Disordered" evidence="18">
    <location>
        <begin position="48"/>
        <end position="67"/>
    </location>
</feature>
<evidence type="ECO:0000256" key="3">
    <source>
        <dbReference type="ARBA" id="ARBA00010044"/>
    </source>
</evidence>
<dbReference type="GO" id="GO:0006508">
    <property type="term" value="P:proteolysis"/>
    <property type="evidence" value="ECO:0007669"/>
    <property type="project" value="UniProtKB-KW"/>
</dbReference>
<dbReference type="Pfam" id="PF17862">
    <property type="entry name" value="AAA_lid_3"/>
    <property type="match status" value="1"/>
</dbReference>
<dbReference type="PANTHER" id="PTHR23076:SF97">
    <property type="entry name" value="ATP-DEPENDENT ZINC METALLOPROTEASE YME1L1"/>
    <property type="match status" value="1"/>
</dbReference>
<dbReference type="AlphaFoldDB" id="A0A218X3X4"/>
<evidence type="ECO:0000256" key="2">
    <source>
        <dbReference type="ARBA" id="ARBA00004243"/>
    </source>
</evidence>
<dbReference type="InterPro" id="IPR027417">
    <property type="entry name" value="P-loop_NTPase"/>
</dbReference>
<keyword evidence="8" id="KW-0547">Nucleotide-binding</keyword>
<keyword evidence="11" id="KW-0067">ATP-binding</keyword>
<feature type="domain" description="AAA+ ATPase" evidence="19">
    <location>
        <begin position="419"/>
        <end position="577"/>
    </location>
</feature>
<keyword evidence="9" id="KW-0378">Hydrolase</keyword>
<evidence type="ECO:0000256" key="18">
    <source>
        <dbReference type="SAM" id="MobiDB-lite"/>
    </source>
</evidence>
<dbReference type="InterPro" id="IPR005936">
    <property type="entry name" value="FtsH"/>
</dbReference>
<evidence type="ECO:0000256" key="8">
    <source>
        <dbReference type="ARBA" id="ARBA00022741"/>
    </source>
</evidence>
<dbReference type="GO" id="GO:0005524">
    <property type="term" value="F:ATP binding"/>
    <property type="evidence" value="ECO:0007669"/>
    <property type="project" value="UniProtKB-KW"/>
</dbReference>
<comment type="cofactor">
    <cofactor evidence="1">
        <name>Zn(2+)</name>
        <dbReference type="ChEBI" id="CHEBI:29105"/>
    </cofactor>
</comment>
<dbReference type="FunFam" id="3.40.50.300:FF:000195">
    <property type="entry name" value="ATP-dependent zinc metalloprotease FTSH 11"/>
    <property type="match status" value="1"/>
</dbReference>
<dbReference type="HAMAP" id="MF_01458">
    <property type="entry name" value="FtsH"/>
    <property type="match status" value="1"/>
</dbReference>
<keyword evidence="17" id="KW-0175">Coiled coil</keyword>
<dbReference type="InterPro" id="IPR000642">
    <property type="entry name" value="Peptidase_M41"/>
</dbReference>
<evidence type="ECO:0000256" key="1">
    <source>
        <dbReference type="ARBA" id="ARBA00001947"/>
    </source>
</evidence>
<dbReference type="Gene3D" id="3.40.50.300">
    <property type="entry name" value="P-loop containing nucleotide triphosphate hydrolases"/>
    <property type="match status" value="1"/>
</dbReference>
<keyword evidence="12" id="KW-0809">Transit peptide</keyword>
<dbReference type="InterPro" id="IPR041569">
    <property type="entry name" value="AAA_lid_3"/>
</dbReference>
<feature type="coiled-coil region" evidence="17">
    <location>
        <begin position="789"/>
        <end position="823"/>
    </location>
</feature>
<name>A0A218X3X4_PUNGR</name>
<dbReference type="PROSITE" id="PS00674">
    <property type="entry name" value="AAA"/>
    <property type="match status" value="1"/>
</dbReference>
<dbReference type="InterPro" id="IPR003959">
    <property type="entry name" value="ATPase_AAA_core"/>
</dbReference>
<dbReference type="InterPro" id="IPR003593">
    <property type="entry name" value="AAA+_ATPase"/>
</dbReference>
<evidence type="ECO:0000256" key="15">
    <source>
        <dbReference type="ARBA" id="ARBA00023128"/>
    </source>
</evidence>
<evidence type="ECO:0000256" key="10">
    <source>
        <dbReference type="ARBA" id="ARBA00022833"/>
    </source>
</evidence>
<dbReference type="CDD" id="cd19501">
    <property type="entry name" value="RecA-like_FtsH"/>
    <property type="match status" value="1"/>
</dbReference>
<dbReference type="Pfam" id="PF01434">
    <property type="entry name" value="Peptidase_M41"/>
    <property type="match status" value="1"/>
</dbReference>
<dbReference type="SMART" id="SM00382">
    <property type="entry name" value="AAA"/>
    <property type="match status" value="1"/>
</dbReference>
<dbReference type="Gene3D" id="1.20.58.760">
    <property type="entry name" value="Peptidase M41"/>
    <property type="match status" value="1"/>
</dbReference>
<evidence type="ECO:0000259" key="19">
    <source>
        <dbReference type="SMART" id="SM00382"/>
    </source>
</evidence>
<evidence type="ECO:0000256" key="14">
    <source>
        <dbReference type="ARBA" id="ARBA00023049"/>
    </source>
</evidence>
<keyword evidence="7" id="KW-0479">Metal-binding</keyword>
<feature type="compositionally biased region" description="Low complexity" evidence="18">
    <location>
        <begin position="48"/>
        <end position="62"/>
    </location>
</feature>
<protein>
    <recommendedName>
        <fullName evidence="19">AAA+ ATPase domain-containing protein</fullName>
    </recommendedName>
</protein>
<dbReference type="GO" id="GO:0046872">
    <property type="term" value="F:metal ion binding"/>
    <property type="evidence" value="ECO:0007669"/>
    <property type="project" value="UniProtKB-KW"/>
</dbReference>
<dbReference type="GO" id="GO:0016887">
    <property type="term" value="F:ATP hydrolysis activity"/>
    <property type="evidence" value="ECO:0007669"/>
    <property type="project" value="InterPro"/>
</dbReference>
<reference evidence="21" key="1">
    <citation type="journal article" date="2017" name="Plant J.">
        <title>The pomegranate (Punica granatum L.) genome and the genomics of punicalagin biosynthesis.</title>
        <authorList>
            <person name="Qin G."/>
            <person name="Xu C."/>
            <person name="Ming R."/>
            <person name="Tang H."/>
            <person name="Guyot R."/>
            <person name="Kramer E.M."/>
            <person name="Hu Y."/>
            <person name="Yi X."/>
            <person name="Qi Y."/>
            <person name="Xu X."/>
            <person name="Gao Z."/>
            <person name="Pan H."/>
            <person name="Jian J."/>
            <person name="Tian Y."/>
            <person name="Yue Z."/>
            <person name="Xu Y."/>
        </authorList>
    </citation>
    <scope>NUCLEOTIDE SEQUENCE [LARGE SCALE GENOMIC DNA]</scope>
    <source>
        <strain evidence="21">cv. Dabenzi</strain>
    </source>
</reference>
<comment type="similarity">
    <text evidence="3">In the C-terminal section; belongs to the peptidase M41 family.</text>
</comment>
<proteinExistence type="inferred from homology"/>
<comment type="caution">
    <text evidence="20">The sequence shown here is derived from an EMBL/GenBank/DDBJ whole genome shotgun (WGS) entry which is preliminary data.</text>
</comment>
<dbReference type="SUPFAM" id="SSF140990">
    <property type="entry name" value="FtsH protease domain-like"/>
    <property type="match status" value="1"/>
</dbReference>
<keyword evidence="5" id="KW-0645">Protease</keyword>
<dbReference type="GO" id="GO:0009507">
    <property type="term" value="C:chloroplast"/>
    <property type="evidence" value="ECO:0007669"/>
    <property type="project" value="TreeGrafter"/>
</dbReference>
<comment type="similarity">
    <text evidence="4">In the N-terminal section; belongs to the AAA ATPase family.</text>
</comment>
<dbReference type="EMBL" id="MTKT01002440">
    <property type="protein sequence ID" value="OWM79624.1"/>
    <property type="molecule type" value="Genomic_DNA"/>
</dbReference>
<evidence type="ECO:0000256" key="7">
    <source>
        <dbReference type="ARBA" id="ARBA00022723"/>
    </source>
</evidence>
<dbReference type="InterPro" id="IPR003960">
    <property type="entry name" value="ATPase_AAA_CS"/>
</dbReference>
<keyword evidence="10" id="KW-0862">Zinc</keyword>
<evidence type="ECO:0000256" key="13">
    <source>
        <dbReference type="ARBA" id="ARBA00022989"/>
    </source>
</evidence>
<evidence type="ECO:0000256" key="16">
    <source>
        <dbReference type="ARBA" id="ARBA00023136"/>
    </source>
</evidence>
<dbReference type="GO" id="GO:0005743">
    <property type="term" value="C:mitochondrial inner membrane"/>
    <property type="evidence" value="ECO:0007669"/>
    <property type="project" value="UniProtKB-SubCell"/>
</dbReference>
<dbReference type="GO" id="GO:0045037">
    <property type="term" value="P:protein import into chloroplast stroma"/>
    <property type="evidence" value="ECO:0007669"/>
    <property type="project" value="TreeGrafter"/>
</dbReference>
<keyword evidence="13" id="KW-1133">Transmembrane helix</keyword>
<evidence type="ECO:0000256" key="6">
    <source>
        <dbReference type="ARBA" id="ARBA00022692"/>
    </source>
</evidence>
<evidence type="ECO:0000256" key="4">
    <source>
        <dbReference type="ARBA" id="ARBA00010550"/>
    </source>
</evidence>
<dbReference type="Gene3D" id="1.10.8.60">
    <property type="match status" value="1"/>
</dbReference>
<dbReference type="GO" id="GO:0004222">
    <property type="term" value="F:metalloendopeptidase activity"/>
    <property type="evidence" value="ECO:0007669"/>
    <property type="project" value="InterPro"/>
</dbReference>
<evidence type="ECO:0000313" key="20">
    <source>
        <dbReference type="EMBL" id="OWM79624.1"/>
    </source>
</evidence>
<dbReference type="FunFam" id="1.20.58.760:FF:000002">
    <property type="entry name" value="ATP-dependent zinc metalloprotease FtsH"/>
    <property type="match status" value="1"/>
</dbReference>
<evidence type="ECO:0000256" key="17">
    <source>
        <dbReference type="SAM" id="Coils"/>
    </source>
</evidence>
<dbReference type="FunFam" id="1.10.8.60:FF:000001">
    <property type="entry name" value="ATP-dependent zinc metalloprotease FtsH"/>
    <property type="match status" value="1"/>
</dbReference>
<keyword evidence="15" id="KW-0496">Mitochondrion</keyword>
<evidence type="ECO:0000256" key="9">
    <source>
        <dbReference type="ARBA" id="ARBA00022801"/>
    </source>
</evidence>